<protein>
    <submittedName>
        <fullName evidence="1">Uncharacterized protein</fullName>
    </submittedName>
</protein>
<dbReference type="EMBL" id="JAUJYN010000003">
    <property type="protein sequence ID" value="KAK1275285.1"/>
    <property type="molecule type" value="Genomic_DNA"/>
</dbReference>
<keyword evidence="2" id="KW-1185">Reference proteome</keyword>
<organism evidence="1 2">
    <name type="scientific">Acorus gramineus</name>
    <name type="common">Dwarf sweet flag</name>
    <dbReference type="NCBI Taxonomy" id="55184"/>
    <lineage>
        <taxon>Eukaryota</taxon>
        <taxon>Viridiplantae</taxon>
        <taxon>Streptophyta</taxon>
        <taxon>Embryophyta</taxon>
        <taxon>Tracheophyta</taxon>
        <taxon>Spermatophyta</taxon>
        <taxon>Magnoliopsida</taxon>
        <taxon>Liliopsida</taxon>
        <taxon>Acoraceae</taxon>
        <taxon>Acorus</taxon>
    </lineage>
</organism>
<dbReference type="Proteomes" id="UP001179952">
    <property type="component" value="Unassembled WGS sequence"/>
</dbReference>
<dbReference type="PANTHER" id="PTHR36048:SF1">
    <property type="entry name" value="RIBOSOME MATURATION FACTOR"/>
    <property type="match status" value="1"/>
</dbReference>
<proteinExistence type="predicted"/>
<gene>
    <name evidence="1" type="ORF">QJS04_geneDACA012816</name>
</gene>
<dbReference type="AlphaFoldDB" id="A0AAV9BFP7"/>
<dbReference type="PANTHER" id="PTHR36048">
    <property type="entry name" value="RIBOSOME MATURATION FACTOR"/>
    <property type="match status" value="1"/>
</dbReference>
<comment type="caution">
    <text evidence="1">The sequence shown here is derived from an EMBL/GenBank/DDBJ whole genome shotgun (WGS) entry which is preliminary data.</text>
</comment>
<evidence type="ECO:0000313" key="2">
    <source>
        <dbReference type="Proteomes" id="UP001179952"/>
    </source>
</evidence>
<evidence type="ECO:0000313" key="1">
    <source>
        <dbReference type="EMBL" id="KAK1275285.1"/>
    </source>
</evidence>
<reference evidence="1" key="1">
    <citation type="journal article" date="2023" name="Nat. Commun.">
        <title>Diploid and tetraploid genomes of Acorus and the evolution of monocots.</title>
        <authorList>
            <person name="Ma L."/>
            <person name="Liu K.W."/>
            <person name="Li Z."/>
            <person name="Hsiao Y.Y."/>
            <person name="Qi Y."/>
            <person name="Fu T."/>
            <person name="Tang G.D."/>
            <person name="Zhang D."/>
            <person name="Sun W.H."/>
            <person name="Liu D.K."/>
            <person name="Li Y."/>
            <person name="Chen G.Z."/>
            <person name="Liu X.D."/>
            <person name="Liao X.Y."/>
            <person name="Jiang Y.T."/>
            <person name="Yu X."/>
            <person name="Hao Y."/>
            <person name="Huang J."/>
            <person name="Zhao X.W."/>
            <person name="Ke S."/>
            <person name="Chen Y.Y."/>
            <person name="Wu W.L."/>
            <person name="Hsu J.L."/>
            <person name="Lin Y.F."/>
            <person name="Huang M.D."/>
            <person name="Li C.Y."/>
            <person name="Huang L."/>
            <person name="Wang Z.W."/>
            <person name="Zhao X."/>
            <person name="Zhong W.Y."/>
            <person name="Peng D.H."/>
            <person name="Ahmad S."/>
            <person name="Lan S."/>
            <person name="Zhang J.S."/>
            <person name="Tsai W.C."/>
            <person name="Van de Peer Y."/>
            <person name="Liu Z.J."/>
        </authorList>
    </citation>
    <scope>NUCLEOTIDE SEQUENCE</scope>
    <source>
        <strain evidence="1">SCP</strain>
    </source>
</reference>
<reference evidence="1" key="2">
    <citation type="submission" date="2023-06" db="EMBL/GenBank/DDBJ databases">
        <authorList>
            <person name="Ma L."/>
            <person name="Liu K.-W."/>
            <person name="Li Z."/>
            <person name="Hsiao Y.-Y."/>
            <person name="Qi Y."/>
            <person name="Fu T."/>
            <person name="Tang G."/>
            <person name="Zhang D."/>
            <person name="Sun W.-H."/>
            <person name="Liu D.-K."/>
            <person name="Li Y."/>
            <person name="Chen G.-Z."/>
            <person name="Liu X.-D."/>
            <person name="Liao X.-Y."/>
            <person name="Jiang Y.-T."/>
            <person name="Yu X."/>
            <person name="Hao Y."/>
            <person name="Huang J."/>
            <person name="Zhao X.-W."/>
            <person name="Ke S."/>
            <person name="Chen Y.-Y."/>
            <person name="Wu W.-L."/>
            <person name="Hsu J.-L."/>
            <person name="Lin Y.-F."/>
            <person name="Huang M.-D."/>
            <person name="Li C.-Y."/>
            <person name="Huang L."/>
            <person name="Wang Z.-W."/>
            <person name="Zhao X."/>
            <person name="Zhong W.-Y."/>
            <person name="Peng D.-H."/>
            <person name="Ahmad S."/>
            <person name="Lan S."/>
            <person name="Zhang J.-S."/>
            <person name="Tsai W.-C."/>
            <person name="Van De Peer Y."/>
            <person name="Liu Z.-J."/>
        </authorList>
    </citation>
    <scope>NUCLEOTIDE SEQUENCE</scope>
    <source>
        <strain evidence="1">SCP</strain>
        <tissue evidence="1">Leaves</tissue>
    </source>
</reference>
<sequence>MAMKPLTSEAIALTERKMDMTLDDIIKMSKKSSLKGKKLLRASIKSRGFANEGSSRGNSFKMQRFMNTKSSVRQGVLAQRRMNLNGTQLPLTTEFAGKAAAAAPVQRKVVNRNRPRIMALPVREVGSTDGFFWKQKEIIEKELQYKDLHWCVIRLYTTTDKRRNKRYSLVQEHLLE</sequence>
<accession>A0AAV9BFP7</accession>
<name>A0AAV9BFP7_ACOGR</name>